<feature type="region of interest" description="Disordered" evidence="1">
    <location>
        <begin position="117"/>
        <end position="190"/>
    </location>
</feature>
<feature type="compositionally biased region" description="Basic and acidic residues" evidence="1">
    <location>
        <begin position="52"/>
        <end position="78"/>
    </location>
</feature>
<proteinExistence type="predicted"/>
<feature type="compositionally biased region" description="Pro residues" evidence="1">
    <location>
        <begin position="233"/>
        <end position="243"/>
    </location>
</feature>
<name>Q10IQ9_ORYSJ</name>
<reference evidence="3" key="2">
    <citation type="journal article" date="2008" name="Nucleic Acids Res.">
        <title>The rice annotation project database (RAP-DB): 2008 update.</title>
        <authorList>
            <consortium name="The rice annotation project (RAP)"/>
        </authorList>
    </citation>
    <scope>GENOME REANNOTATION</scope>
    <source>
        <strain evidence="3">cv. Nipponbare</strain>
    </source>
</reference>
<accession>Q10IQ9</accession>
<feature type="compositionally biased region" description="Basic and acidic residues" evidence="1">
    <location>
        <begin position="289"/>
        <end position="300"/>
    </location>
</feature>
<feature type="region of interest" description="Disordered" evidence="1">
    <location>
        <begin position="1"/>
        <end position="78"/>
    </location>
</feature>
<protein>
    <submittedName>
        <fullName evidence="2">Uncharacterized protein</fullName>
    </submittedName>
</protein>
<reference evidence="3" key="1">
    <citation type="journal article" date="2005" name="Nature">
        <title>The map-based sequence of the rice genome.</title>
        <authorList>
            <consortium name="International rice genome sequencing project (IRGSP)"/>
            <person name="Matsumoto T."/>
            <person name="Wu J."/>
            <person name="Kanamori H."/>
            <person name="Katayose Y."/>
            <person name="Fujisawa M."/>
            <person name="Namiki N."/>
            <person name="Mizuno H."/>
            <person name="Yamamoto K."/>
            <person name="Antonio B.A."/>
            <person name="Baba T."/>
            <person name="Sakata K."/>
            <person name="Nagamura Y."/>
            <person name="Aoki H."/>
            <person name="Arikawa K."/>
            <person name="Arita K."/>
            <person name="Bito T."/>
            <person name="Chiden Y."/>
            <person name="Fujitsuka N."/>
            <person name="Fukunaka R."/>
            <person name="Hamada M."/>
            <person name="Harada C."/>
            <person name="Hayashi A."/>
            <person name="Hijishita S."/>
            <person name="Honda M."/>
            <person name="Hosokawa S."/>
            <person name="Ichikawa Y."/>
            <person name="Idonuma A."/>
            <person name="Iijima M."/>
            <person name="Ikeda M."/>
            <person name="Ikeno M."/>
            <person name="Ito K."/>
            <person name="Ito S."/>
            <person name="Ito T."/>
            <person name="Ito Y."/>
            <person name="Ito Y."/>
            <person name="Iwabuchi A."/>
            <person name="Kamiya K."/>
            <person name="Karasawa W."/>
            <person name="Kurita K."/>
            <person name="Katagiri S."/>
            <person name="Kikuta A."/>
            <person name="Kobayashi H."/>
            <person name="Kobayashi N."/>
            <person name="Machita K."/>
            <person name="Maehara T."/>
            <person name="Masukawa M."/>
            <person name="Mizubayashi T."/>
            <person name="Mukai Y."/>
            <person name="Nagasaki H."/>
            <person name="Nagata Y."/>
            <person name="Naito S."/>
            <person name="Nakashima M."/>
            <person name="Nakama Y."/>
            <person name="Nakamichi Y."/>
            <person name="Nakamura M."/>
            <person name="Meguro A."/>
            <person name="Negishi M."/>
            <person name="Ohta I."/>
            <person name="Ohta T."/>
            <person name="Okamoto M."/>
            <person name="Ono N."/>
            <person name="Saji S."/>
            <person name="Sakaguchi M."/>
            <person name="Sakai K."/>
            <person name="Shibata M."/>
            <person name="Shimokawa T."/>
            <person name="Song J."/>
            <person name="Takazaki Y."/>
            <person name="Terasawa K."/>
            <person name="Tsugane M."/>
            <person name="Tsuji K."/>
            <person name="Ueda S."/>
            <person name="Waki K."/>
            <person name="Yamagata H."/>
            <person name="Yamamoto M."/>
            <person name="Yamamoto S."/>
            <person name="Yamane H."/>
            <person name="Yoshiki S."/>
            <person name="Yoshihara R."/>
            <person name="Yukawa K."/>
            <person name="Zhong H."/>
            <person name="Yano M."/>
            <person name="Yuan Q."/>
            <person name="Ouyang S."/>
            <person name="Liu J."/>
            <person name="Jones K.M."/>
            <person name="Gansberger K."/>
            <person name="Moffat K."/>
            <person name="Hill J."/>
            <person name="Bera J."/>
            <person name="Fadrosh D."/>
            <person name="Jin S."/>
            <person name="Johri S."/>
            <person name="Kim M."/>
            <person name="Overton L."/>
            <person name="Reardon M."/>
            <person name="Tsitrin T."/>
            <person name="Vuong H."/>
            <person name="Weaver B."/>
            <person name="Ciecko A."/>
            <person name="Tallon L."/>
            <person name="Jackson J."/>
            <person name="Pai G."/>
            <person name="Aken S.V."/>
            <person name="Utterback T."/>
            <person name="Reidmuller S."/>
            <person name="Feldblyum T."/>
            <person name="Hsiao J."/>
            <person name="Zismann V."/>
            <person name="Iobst S."/>
            <person name="de Vazeille A.R."/>
            <person name="Buell C.R."/>
            <person name="Ying K."/>
            <person name="Li Y."/>
            <person name="Lu T."/>
            <person name="Huang Y."/>
            <person name="Zhao Q."/>
            <person name="Feng Q."/>
            <person name="Zhang L."/>
            <person name="Zhu J."/>
            <person name="Weng Q."/>
            <person name="Mu J."/>
            <person name="Lu Y."/>
            <person name="Fan D."/>
            <person name="Liu Y."/>
            <person name="Guan J."/>
            <person name="Zhang Y."/>
            <person name="Yu S."/>
            <person name="Liu X."/>
            <person name="Zhang Y."/>
            <person name="Hong G."/>
            <person name="Han B."/>
            <person name="Choisne N."/>
            <person name="Demange N."/>
            <person name="Orjeda G."/>
            <person name="Samain S."/>
            <person name="Cattolico L."/>
            <person name="Pelletier E."/>
            <person name="Couloux A."/>
            <person name="Segurens B."/>
            <person name="Wincker P."/>
            <person name="D'Hont A."/>
            <person name="Scarpelli C."/>
            <person name="Weissenbach J."/>
            <person name="Salanoubat M."/>
            <person name="Quetier F."/>
            <person name="Yu Y."/>
            <person name="Kim H.R."/>
            <person name="Rambo T."/>
            <person name="Currie J."/>
            <person name="Collura K."/>
            <person name="Luo M."/>
            <person name="Yang T."/>
            <person name="Ammiraju J.S.S."/>
            <person name="Engler F."/>
            <person name="Soderlund C."/>
            <person name="Wing R.A."/>
            <person name="Palmer L.E."/>
            <person name="de la Bastide M."/>
            <person name="Spiegel L."/>
            <person name="Nascimento L."/>
            <person name="Zutavern T."/>
            <person name="O'Shaughnessy A."/>
            <person name="Dike S."/>
            <person name="Dedhia N."/>
            <person name="Preston R."/>
            <person name="Balija V."/>
            <person name="McCombie W.R."/>
            <person name="Chow T."/>
            <person name="Chen H."/>
            <person name="Chung M."/>
            <person name="Chen C."/>
            <person name="Shaw J."/>
            <person name="Wu H."/>
            <person name="Hsiao K."/>
            <person name="Chao Y."/>
            <person name="Chu M."/>
            <person name="Cheng C."/>
            <person name="Hour A."/>
            <person name="Lee P."/>
            <person name="Lin S."/>
            <person name="Lin Y."/>
            <person name="Liou J."/>
            <person name="Liu S."/>
            <person name="Hsing Y."/>
            <person name="Raghuvanshi S."/>
            <person name="Mohanty A."/>
            <person name="Bharti A.K."/>
            <person name="Gaur A."/>
            <person name="Gupta V."/>
            <person name="Kumar D."/>
            <person name="Ravi V."/>
            <person name="Vij S."/>
            <person name="Kapur A."/>
            <person name="Khurana P."/>
            <person name="Khurana P."/>
            <person name="Khurana J.P."/>
            <person name="Tyagi A.K."/>
            <person name="Gaikwad K."/>
            <person name="Singh A."/>
            <person name="Dalal V."/>
            <person name="Srivastava S."/>
            <person name="Dixit A."/>
            <person name="Pal A.K."/>
            <person name="Ghazi I.A."/>
            <person name="Yadav M."/>
            <person name="Pandit A."/>
            <person name="Bhargava A."/>
            <person name="Sureshbabu K."/>
            <person name="Batra K."/>
            <person name="Sharma T.R."/>
            <person name="Mohapatra T."/>
            <person name="Singh N.K."/>
            <person name="Messing J."/>
            <person name="Nelson A.B."/>
            <person name="Fuks G."/>
            <person name="Kavchok S."/>
            <person name="Keizer G."/>
            <person name="Linton E."/>
            <person name="Llaca V."/>
            <person name="Song R."/>
            <person name="Tanyolac B."/>
            <person name="Young S."/>
            <person name="Ho-Il K."/>
            <person name="Hahn J.H."/>
            <person name="Sangsakoo G."/>
            <person name="Vanavichit A."/>
            <person name="de Mattos Luiz.A.T."/>
            <person name="Zimmer P.D."/>
            <person name="Malone G."/>
            <person name="Dellagostin O."/>
            <person name="de Oliveira A.C."/>
            <person name="Bevan M."/>
            <person name="Bancroft I."/>
            <person name="Minx P."/>
            <person name="Cordum H."/>
            <person name="Wilson R."/>
            <person name="Cheng Z."/>
            <person name="Jin W."/>
            <person name="Jiang J."/>
            <person name="Leong S.A."/>
            <person name="Iwama H."/>
            <person name="Gojobori T."/>
            <person name="Itoh T."/>
            <person name="Niimura Y."/>
            <person name="Fujii Y."/>
            <person name="Habara T."/>
            <person name="Sakai H."/>
            <person name="Sato Y."/>
            <person name="Wilson G."/>
            <person name="Kumar K."/>
            <person name="McCouch S."/>
            <person name="Juretic N."/>
            <person name="Hoen D."/>
            <person name="Wright S."/>
            <person name="Bruskiewich R."/>
            <person name="Bureau T."/>
            <person name="Miyao A."/>
            <person name="Hirochika H."/>
            <person name="Nishikawa T."/>
            <person name="Kadowaki K."/>
            <person name="Sugiura M."/>
            <person name="Burr B."/>
            <person name="Sasaki T."/>
        </authorList>
    </citation>
    <scope>NUCLEOTIDE SEQUENCE [LARGE SCALE GENOMIC DNA]</scope>
    <source>
        <strain evidence="3">cv. Nipponbare</strain>
    </source>
</reference>
<evidence type="ECO:0000313" key="3">
    <source>
        <dbReference type="Proteomes" id="UP000000763"/>
    </source>
</evidence>
<sequence>MGIGAGRAREGVAGLGKMGETDKESTGRPGSGEFGAATAGDAELNVGGVGLDLREGESIGPRRELSAREGGGKERGRESAFHLDITAGGTFMHKTPSEGKEILDRILEITSFIEQHSEPLQKVSVSKQEEPSIAKSESNPSTPSVSAKVSSLEPSAPKNEEFQTSGCALDFRGDLHNDHENSLTDIPPDDAPIEEAMAVLLHESPESIIEQDDLHFIQKDSGKTVELQSKEPPSQPPIEPEPCPSGHQNVVLDICQETTLFLHDASLEKEKLQAMDKLETSTLEDENSTNEHENFSFKIP</sequence>
<organism evidence="2 3">
    <name type="scientific">Oryza sativa subsp. japonica</name>
    <name type="common">Rice</name>
    <dbReference type="NCBI Taxonomy" id="39947"/>
    <lineage>
        <taxon>Eukaryota</taxon>
        <taxon>Viridiplantae</taxon>
        <taxon>Streptophyta</taxon>
        <taxon>Embryophyta</taxon>
        <taxon>Tracheophyta</taxon>
        <taxon>Spermatophyta</taxon>
        <taxon>Magnoliopsida</taxon>
        <taxon>Liliopsida</taxon>
        <taxon>Poales</taxon>
        <taxon>Poaceae</taxon>
        <taxon>BOP clade</taxon>
        <taxon>Oryzoideae</taxon>
        <taxon>Oryzeae</taxon>
        <taxon>Oryzinae</taxon>
        <taxon>Oryza</taxon>
        <taxon>Oryza sativa</taxon>
    </lineage>
</organism>
<gene>
    <name evidence="2" type="ORF">OSJNBa0031I04.21</name>
</gene>
<dbReference type="EMBL" id="AC135560">
    <property type="protein sequence ID" value="AAO66583.1"/>
    <property type="molecule type" value="Genomic_DNA"/>
</dbReference>
<feature type="compositionally biased region" description="Basic and acidic residues" evidence="1">
    <location>
        <begin position="171"/>
        <end position="182"/>
    </location>
</feature>
<feature type="region of interest" description="Disordered" evidence="1">
    <location>
        <begin position="219"/>
        <end position="245"/>
    </location>
</feature>
<evidence type="ECO:0000256" key="1">
    <source>
        <dbReference type="SAM" id="MobiDB-lite"/>
    </source>
</evidence>
<evidence type="ECO:0000313" key="2">
    <source>
        <dbReference type="EMBL" id="AAO66583.1"/>
    </source>
</evidence>
<dbReference type="Proteomes" id="UP000000763">
    <property type="component" value="Chromosome 3"/>
</dbReference>
<feature type="region of interest" description="Disordered" evidence="1">
    <location>
        <begin position="278"/>
        <end position="300"/>
    </location>
</feature>
<feature type="compositionally biased region" description="Polar residues" evidence="1">
    <location>
        <begin position="135"/>
        <end position="153"/>
    </location>
</feature>
<dbReference type="AlphaFoldDB" id="Q10IQ9"/>